<name>A0ACC0LH88_RHOML</name>
<organism evidence="1 2">
    <name type="scientific">Rhododendron molle</name>
    <name type="common">Chinese azalea</name>
    <name type="synonym">Azalea mollis</name>
    <dbReference type="NCBI Taxonomy" id="49168"/>
    <lineage>
        <taxon>Eukaryota</taxon>
        <taxon>Viridiplantae</taxon>
        <taxon>Streptophyta</taxon>
        <taxon>Embryophyta</taxon>
        <taxon>Tracheophyta</taxon>
        <taxon>Spermatophyta</taxon>
        <taxon>Magnoliopsida</taxon>
        <taxon>eudicotyledons</taxon>
        <taxon>Gunneridae</taxon>
        <taxon>Pentapetalae</taxon>
        <taxon>asterids</taxon>
        <taxon>Ericales</taxon>
        <taxon>Ericaceae</taxon>
        <taxon>Ericoideae</taxon>
        <taxon>Rhodoreae</taxon>
        <taxon>Rhododendron</taxon>
    </lineage>
</organism>
<evidence type="ECO:0000313" key="1">
    <source>
        <dbReference type="EMBL" id="KAI8528116.1"/>
    </source>
</evidence>
<accession>A0ACC0LH88</accession>
<sequence length="597" mass="66760">MDTVRIRVVFEDDGHILTESQASQGLNQSWILLKPQHQSISDLSSYLAHFFDLHRSCPNGIVLSMDDFVLPPFESTCILKDKDVIRVQRKGRRLRDDVKVDNGLNLSEDKGIVEKQPVITCAPLSVNEEFGKETGDFQIEPEEKKDTLIVNNPSGGNAVLKKRKSSKKLQSPEKKKKRTMAPRDLENDFQMEHNESFNDDGLPCGKSVDKKQKVSDVRSEPQRASASTNGDRNNDNVEPLSKSKRFGKLQENGEACGDLPHTSDGTKKVPSRSSRRQYARRRWLKELKAEKKELDRLQQNGEAGGEIAADDETVPLITRPGYIRFEPLDAGQPAQQSLVSVETLQGNRITSKRRGTKLGRENFASSGRHDDKASNKEHFQMMTTDKGEPPNAPVDFDELAPLNRLPMEGEVIAYRLVELSSSWSPKLSTFRVGKTAWCDPKSKRILLTPLAGYPVILENQQDEDGYEQLEDYSPYGQDGSLEISFMSLIDVRVMNNGNSDPPKASSGWTKRAPIVNETTTWSAGPSNNYKQTHAPIEENEVSVWDKHVQAQSAKKAQVIHVNSRSNENSGSRPSTNRALRNSALAPSMALLRARNAM</sequence>
<protein>
    <submittedName>
        <fullName evidence="1">Uncharacterized protein</fullName>
    </submittedName>
</protein>
<dbReference type="EMBL" id="CM046399">
    <property type="protein sequence ID" value="KAI8528116.1"/>
    <property type="molecule type" value="Genomic_DNA"/>
</dbReference>
<evidence type="ECO:0000313" key="2">
    <source>
        <dbReference type="Proteomes" id="UP001062846"/>
    </source>
</evidence>
<dbReference type="Proteomes" id="UP001062846">
    <property type="component" value="Chromosome 12"/>
</dbReference>
<gene>
    <name evidence="1" type="ORF">RHMOL_Rhmol12G0126300</name>
</gene>
<proteinExistence type="predicted"/>
<comment type="caution">
    <text evidence="1">The sequence shown here is derived from an EMBL/GenBank/DDBJ whole genome shotgun (WGS) entry which is preliminary data.</text>
</comment>
<reference evidence="1" key="1">
    <citation type="submission" date="2022-02" db="EMBL/GenBank/DDBJ databases">
        <title>Plant Genome Project.</title>
        <authorList>
            <person name="Zhang R.-G."/>
        </authorList>
    </citation>
    <scope>NUCLEOTIDE SEQUENCE</scope>
    <source>
        <strain evidence="1">AT1</strain>
    </source>
</reference>
<keyword evidence="2" id="KW-1185">Reference proteome</keyword>